<comment type="caution">
    <text evidence="2">The sequence shown here is derived from an EMBL/GenBank/DDBJ whole genome shotgun (WGS) entry which is preliminary data.</text>
</comment>
<evidence type="ECO:0000313" key="2">
    <source>
        <dbReference type="EMBL" id="EYC50035.1"/>
    </source>
</evidence>
<dbReference type="STRING" id="1458275.AZ34_02380"/>
<dbReference type="CDD" id="cd00093">
    <property type="entry name" value="HTH_XRE"/>
    <property type="match status" value="1"/>
</dbReference>
<sequence length="133" mass="14399">MGIRLRAERERLGLTQEQLAVAAGANKITVFRYEGGAHLPTLSFLVAVEAVGVDVGYVLDGKRSMVVLGLDDAALLGRALAVIDDLLDKHHFSPSEEVHGRLILQVLKDAHSSASGSKIRMQSLDKLIEELTK</sequence>
<dbReference type="EMBL" id="JEMG01000001">
    <property type="protein sequence ID" value="EYC50035.1"/>
    <property type="molecule type" value="Genomic_DNA"/>
</dbReference>
<protein>
    <submittedName>
        <fullName evidence="2">Regulatory protein</fullName>
    </submittedName>
</protein>
<dbReference type="SUPFAM" id="SSF47413">
    <property type="entry name" value="lambda repressor-like DNA-binding domains"/>
    <property type="match status" value="1"/>
</dbReference>
<dbReference type="SMART" id="SM00530">
    <property type="entry name" value="HTH_XRE"/>
    <property type="match status" value="1"/>
</dbReference>
<dbReference type="Gene3D" id="1.10.260.40">
    <property type="entry name" value="lambda repressor-like DNA-binding domains"/>
    <property type="match status" value="1"/>
</dbReference>
<dbReference type="InterPro" id="IPR010982">
    <property type="entry name" value="Lambda_DNA-bd_dom_sf"/>
</dbReference>
<accession>A0A016XDV1</accession>
<dbReference type="AlphaFoldDB" id="A0A016XDV1"/>
<evidence type="ECO:0000313" key="3">
    <source>
        <dbReference type="Proteomes" id="UP000023268"/>
    </source>
</evidence>
<dbReference type="PROSITE" id="PS50943">
    <property type="entry name" value="HTH_CROC1"/>
    <property type="match status" value="1"/>
</dbReference>
<proteinExistence type="predicted"/>
<dbReference type="eggNOG" id="COG1396">
    <property type="taxonomic scope" value="Bacteria"/>
</dbReference>
<dbReference type="Pfam" id="PF13560">
    <property type="entry name" value="HTH_31"/>
    <property type="match status" value="1"/>
</dbReference>
<organism evidence="2 3">
    <name type="scientific">Hylemonella gracilis str. Niagara R</name>
    <dbReference type="NCBI Taxonomy" id="1458275"/>
    <lineage>
        <taxon>Bacteria</taxon>
        <taxon>Pseudomonadati</taxon>
        <taxon>Pseudomonadota</taxon>
        <taxon>Betaproteobacteria</taxon>
        <taxon>Burkholderiales</taxon>
        <taxon>Comamonadaceae</taxon>
        <taxon>Hylemonella</taxon>
    </lineage>
</organism>
<name>A0A016XDV1_9BURK</name>
<feature type="domain" description="HTH cro/C1-type" evidence="1">
    <location>
        <begin position="5"/>
        <end position="58"/>
    </location>
</feature>
<gene>
    <name evidence="2" type="ORF">AZ34_02380</name>
</gene>
<reference evidence="2 3" key="1">
    <citation type="submission" date="2014-02" db="EMBL/GenBank/DDBJ databases">
        <title>Draft Genome of Hylemonella gracilis isolated from the Niagara River.</title>
        <authorList>
            <person name="Pawlowski D.R."/>
            <person name="Koudelka G.B."/>
        </authorList>
    </citation>
    <scope>NUCLEOTIDE SEQUENCE [LARGE SCALE GENOMIC DNA]</scope>
    <source>
        <strain evidence="2 3">Niagara R</strain>
    </source>
</reference>
<dbReference type="Proteomes" id="UP000023268">
    <property type="component" value="Unassembled WGS sequence"/>
</dbReference>
<dbReference type="InterPro" id="IPR001387">
    <property type="entry name" value="Cro/C1-type_HTH"/>
</dbReference>
<evidence type="ECO:0000259" key="1">
    <source>
        <dbReference type="PROSITE" id="PS50943"/>
    </source>
</evidence>
<dbReference type="GO" id="GO:0003677">
    <property type="term" value="F:DNA binding"/>
    <property type="evidence" value="ECO:0007669"/>
    <property type="project" value="InterPro"/>
</dbReference>